<accession>A0A858BTG8</accession>
<dbReference type="AlphaFoldDB" id="A0A858BTG8"/>
<evidence type="ECO:0008006" key="3">
    <source>
        <dbReference type="Google" id="ProtNLM"/>
    </source>
</evidence>
<proteinExistence type="predicted"/>
<dbReference type="EMBL" id="CP048649">
    <property type="protein sequence ID" value="QIB68230.1"/>
    <property type="molecule type" value="Genomic_DNA"/>
</dbReference>
<keyword evidence="2" id="KW-1185">Reference proteome</keyword>
<dbReference type="KEGG" id="abut:Ami103574_02400"/>
<dbReference type="RefSeq" id="WP_163065150.1">
    <property type="nucleotide sequence ID" value="NZ_CP048649.1"/>
</dbReference>
<evidence type="ECO:0000313" key="1">
    <source>
        <dbReference type="EMBL" id="QIB68230.1"/>
    </source>
</evidence>
<reference evidence="1 2" key="1">
    <citation type="submission" date="2020-02" db="EMBL/GenBank/DDBJ databases">
        <authorList>
            <person name="Kim Y.B."/>
            <person name="Roh S.W."/>
        </authorList>
    </citation>
    <scope>NUCLEOTIDE SEQUENCE [LARGE SCALE GENOMIC DNA]</scope>
    <source>
        <strain evidence="1 2">DSM 103574</strain>
    </source>
</reference>
<evidence type="ECO:0000313" key="2">
    <source>
        <dbReference type="Proteomes" id="UP000466848"/>
    </source>
</evidence>
<sequence length="262" mass="30362">MDKGYFKVYRKVFNNPIWSIKPYSKGQALIELIGTANYRPQTIILGNEEVEIKRGQLHTSEVKLAEKWGWSRKKVRTYLEQLERLKMVTTVGTTKGTTITIENYELYQGEGTADDTADGTLQEHQKNIKRTSKDTRTIKIKKEKKDKKDKNIKKDIAPYPLAEFGFSSSVESKIEEWVAYKLEKKDTYTVIGFKKLMTIVQNNISQYGENRVLALIDECMANNWKGVIWEKLRKEGGTEKAKNNARDESEGGEYDYNKFFEN</sequence>
<name>A0A858BTG8_9FIRM</name>
<protein>
    <recommendedName>
        <fullName evidence="3">DnaD domain-containing protein</fullName>
    </recommendedName>
</protein>
<organism evidence="1 2">
    <name type="scientific">Aminipila butyrica</name>
    <dbReference type="NCBI Taxonomy" id="433296"/>
    <lineage>
        <taxon>Bacteria</taxon>
        <taxon>Bacillati</taxon>
        <taxon>Bacillota</taxon>
        <taxon>Clostridia</taxon>
        <taxon>Peptostreptococcales</taxon>
        <taxon>Anaerovoracaceae</taxon>
        <taxon>Aminipila</taxon>
    </lineage>
</organism>
<gene>
    <name evidence="1" type="ORF">Ami103574_02400</name>
</gene>
<dbReference type="Proteomes" id="UP000466848">
    <property type="component" value="Chromosome"/>
</dbReference>